<dbReference type="AlphaFoldDB" id="A0A7M7P256"/>
<feature type="transmembrane region" description="Helical" evidence="1">
    <location>
        <begin position="67"/>
        <end position="91"/>
    </location>
</feature>
<sequence length="179" mass="19678">MTSNICVSGRWVFRTDNSNIEGLECTTSESTPIPTTMNVPTTAIPVTSDPVTSQTAAVESTGLSDGAVAGIAVGGAVIVYLIFFLFVMSFFRVHQMMSYDRKLGRSISRLGPNRERERTGYRGEVFQLADYPSDMELGNMRKPGYSRGASTSGITYNEGFIRPYMAPSGNSRLVHDQYY</sequence>
<organism evidence="2 3">
    <name type="scientific">Strongylocentrotus purpuratus</name>
    <name type="common">Purple sea urchin</name>
    <dbReference type="NCBI Taxonomy" id="7668"/>
    <lineage>
        <taxon>Eukaryota</taxon>
        <taxon>Metazoa</taxon>
        <taxon>Echinodermata</taxon>
        <taxon>Eleutherozoa</taxon>
        <taxon>Echinozoa</taxon>
        <taxon>Echinoidea</taxon>
        <taxon>Euechinoidea</taxon>
        <taxon>Echinacea</taxon>
        <taxon>Camarodonta</taxon>
        <taxon>Echinidea</taxon>
        <taxon>Strongylocentrotidae</taxon>
        <taxon>Strongylocentrotus</taxon>
    </lineage>
</organism>
<dbReference type="KEGG" id="spu:105439567"/>
<reference evidence="2" key="2">
    <citation type="submission" date="2021-01" db="UniProtKB">
        <authorList>
            <consortium name="EnsemblMetazoa"/>
        </authorList>
    </citation>
    <scope>IDENTIFICATION</scope>
</reference>
<evidence type="ECO:0000256" key="1">
    <source>
        <dbReference type="SAM" id="Phobius"/>
    </source>
</evidence>
<reference evidence="3" key="1">
    <citation type="submission" date="2015-02" db="EMBL/GenBank/DDBJ databases">
        <title>Genome sequencing for Strongylocentrotus purpuratus.</title>
        <authorList>
            <person name="Murali S."/>
            <person name="Liu Y."/>
            <person name="Vee V."/>
            <person name="English A."/>
            <person name="Wang M."/>
            <person name="Skinner E."/>
            <person name="Han Y."/>
            <person name="Muzny D.M."/>
            <person name="Worley K.C."/>
            <person name="Gibbs R.A."/>
        </authorList>
    </citation>
    <scope>NUCLEOTIDE SEQUENCE</scope>
</reference>
<keyword evidence="1" id="KW-1133">Transmembrane helix</keyword>
<dbReference type="InParanoid" id="A0A7M7P256"/>
<dbReference type="RefSeq" id="XP_030844901.1">
    <property type="nucleotide sequence ID" value="XM_030989041.1"/>
</dbReference>
<evidence type="ECO:0000313" key="2">
    <source>
        <dbReference type="EnsemblMetazoa" id="XP_030844901"/>
    </source>
</evidence>
<keyword evidence="1" id="KW-0812">Transmembrane</keyword>
<evidence type="ECO:0000313" key="3">
    <source>
        <dbReference type="Proteomes" id="UP000007110"/>
    </source>
</evidence>
<keyword evidence="3" id="KW-1185">Reference proteome</keyword>
<proteinExistence type="predicted"/>
<name>A0A7M7P256_STRPU</name>
<dbReference type="GeneID" id="105439567"/>
<protein>
    <submittedName>
        <fullName evidence="2">Uncharacterized protein</fullName>
    </submittedName>
</protein>
<keyword evidence="1" id="KW-0472">Membrane</keyword>
<accession>A0A7M7P256</accession>
<dbReference type="Proteomes" id="UP000007110">
    <property type="component" value="Unassembled WGS sequence"/>
</dbReference>
<dbReference type="EnsemblMetazoa" id="XM_030989041">
    <property type="protein sequence ID" value="XP_030844901"/>
    <property type="gene ID" value="LOC105439567"/>
</dbReference>